<dbReference type="InterPro" id="IPR006262">
    <property type="entry name" value="Cyt_deam_tetra"/>
</dbReference>
<dbReference type="PROSITE" id="PS00903">
    <property type="entry name" value="CYT_DCMP_DEAMINASES_1"/>
    <property type="match status" value="1"/>
</dbReference>
<keyword evidence="8 14" id="KW-0862">Zinc</keyword>
<dbReference type="Proteomes" id="UP000663499">
    <property type="component" value="Chromosome"/>
</dbReference>
<comment type="function">
    <text evidence="2 15">This enzyme scavenges exogenous and endogenous cytidine and 2'-deoxycytidine for UMP synthesis.</text>
</comment>
<dbReference type="EC" id="3.5.4.5" evidence="4 15"/>
<dbReference type="NCBIfam" id="NF004064">
    <property type="entry name" value="PRK05578.1"/>
    <property type="match status" value="1"/>
</dbReference>
<dbReference type="Gene3D" id="3.40.140.10">
    <property type="entry name" value="Cytidine Deaminase, domain 2"/>
    <property type="match status" value="1"/>
</dbReference>
<feature type="binding site" evidence="14">
    <location>
        <position position="94"/>
    </location>
    <ligand>
        <name>Zn(2+)</name>
        <dbReference type="ChEBI" id="CHEBI:29105"/>
        <note>catalytic</note>
    </ligand>
</feature>
<evidence type="ECO:0000256" key="3">
    <source>
        <dbReference type="ARBA" id="ARBA00006576"/>
    </source>
</evidence>
<keyword evidence="6 14" id="KW-0479">Metal-binding</keyword>
<reference evidence="17" key="1">
    <citation type="submission" date="2021-03" db="EMBL/GenBank/DDBJ databases">
        <title>Alkalibacter marinus sp. nov., isolated from tidal flat sediment.</title>
        <authorList>
            <person name="Namirimu T."/>
            <person name="Yang J.-A."/>
            <person name="Yang S.-H."/>
            <person name="Kim Y.-J."/>
            <person name="Kwon K.K."/>
        </authorList>
    </citation>
    <scope>NUCLEOTIDE SEQUENCE</scope>
    <source>
        <strain evidence="17">ES005</strain>
    </source>
</reference>
<dbReference type="GO" id="GO:0008270">
    <property type="term" value="F:zinc ion binding"/>
    <property type="evidence" value="ECO:0007669"/>
    <property type="project" value="UniProtKB-UniRule"/>
</dbReference>
<dbReference type="FunFam" id="3.40.140.10:FF:000008">
    <property type="entry name" value="Cytidine deaminase"/>
    <property type="match status" value="1"/>
</dbReference>
<dbReference type="GO" id="GO:0055086">
    <property type="term" value="P:nucleobase-containing small molecule metabolic process"/>
    <property type="evidence" value="ECO:0007669"/>
    <property type="project" value="UniProtKB-ARBA"/>
</dbReference>
<dbReference type="NCBIfam" id="TIGR01354">
    <property type="entry name" value="cyt_deam_tetra"/>
    <property type="match status" value="1"/>
</dbReference>
<keyword evidence="18" id="KW-1185">Reference proteome</keyword>
<protein>
    <recommendedName>
        <fullName evidence="5 15">Cytidine deaminase</fullName>
        <ecNumber evidence="4 15">3.5.4.5</ecNumber>
    </recommendedName>
    <alternativeName>
        <fullName evidence="9 15">Cytidine aminohydrolase</fullName>
    </alternativeName>
</protein>
<evidence type="ECO:0000256" key="7">
    <source>
        <dbReference type="ARBA" id="ARBA00022801"/>
    </source>
</evidence>
<dbReference type="Pfam" id="PF00383">
    <property type="entry name" value="dCMP_cyt_deam_1"/>
    <property type="match status" value="1"/>
</dbReference>
<evidence type="ECO:0000256" key="4">
    <source>
        <dbReference type="ARBA" id="ARBA00012783"/>
    </source>
</evidence>
<evidence type="ECO:0000256" key="5">
    <source>
        <dbReference type="ARBA" id="ARBA00018266"/>
    </source>
</evidence>
<dbReference type="GO" id="GO:0042802">
    <property type="term" value="F:identical protein binding"/>
    <property type="evidence" value="ECO:0007669"/>
    <property type="project" value="UniProtKB-ARBA"/>
</dbReference>
<feature type="binding site" evidence="14">
    <location>
        <position position="91"/>
    </location>
    <ligand>
        <name>Zn(2+)</name>
        <dbReference type="ChEBI" id="CHEBI:29105"/>
        <note>catalytic</note>
    </ligand>
</feature>
<comment type="cofactor">
    <cofactor evidence="1 14 15">
        <name>Zn(2+)</name>
        <dbReference type="ChEBI" id="CHEBI:29105"/>
    </cofactor>
</comment>
<dbReference type="EMBL" id="CP071444">
    <property type="protein sequence ID" value="QSX08397.1"/>
    <property type="molecule type" value="Genomic_DNA"/>
</dbReference>
<evidence type="ECO:0000259" key="16">
    <source>
        <dbReference type="PROSITE" id="PS51747"/>
    </source>
</evidence>
<comment type="catalytic activity">
    <reaction evidence="11 15">
        <text>cytidine + H2O + H(+) = uridine + NH4(+)</text>
        <dbReference type="Rhea" id="RHEA:16069"/>
        <dbReference type="ChEBI" id="CHEBI:15377"/>
        <dbReference type="ChEBI" id="CHEBI:15378"/>
        <dbReference type="ChEBI" id="CHEBI:16704"/>
        <dbReference type="ChEBI" id="CHEBI:17562"/>
        <dbReference type="ChEBI" id="CHEBI:28938"/>
        <dbReference type="EC" id="3.5.4.5"/>
    </reaction>
</comment>
<evidence type="ECO:0000256" key="10">
    <source>
        <dbReference type="ARBA" id="ARBA00049252"/>
    </source>
</evidence>
<dbReference type="RefSeq" id="WP_207299738.1">
    <property type="nucleotide sequence ID" value="NZ_CP071444.1"/>
</dbReference>
<evidence type="ECO:0000256" key="11">
    <source>
        <dbReference type="ARBA" id="ARBA00049558"/>
    </source>
</evidence>
<comment type="similarity">
    <text evidence="3 15">Belongs to the cytidine and deoxycytidylate deaminase family.</text>
</comment>
<evidence type="ECO:0000256" key="15">
    <source>
        <dbReference type="RuleBase" id="RU364006"/>
    </source>
</evidence>
<evidence type="ECO:0000313" key="18">
    <source>
        <dbReference type="Proteomes" id="UP000663499"/>
    </source>
</evidence>
<dbReference type="InterPro" id="IPR016192">
    <property type="entry name" value="APOBEC/CMP_deaminase_Zn-bd"/>
</dbReference>
<evidence type="ECO:0000256" key="6">
    <source>
        <dbReference type="ARBA" id="ARBA00022723"/>
    </source>
</evidence>
<dbReference type="PROSITE" id="PS51747">
    <property type="entry name" value="CYT_DCMP_DEAMINASES_2"/>
    <property type="match status" value="1"/>
</dbReference>
<evidence type="ECO:0000256" key="14">
    <source>
        <dbReference type="PIRSR" id="PIRSR606262-3"/>
    </source>
</evidence>
<dbReference type="InterPro" id="IPR016193">
    <property type="entry name" value="Cytidine_deaminase-like"/>
</dbReference>
<evidence type="ECO:0000256" key="8">
    <source>
        <dbReference type="ARBA" id="ARBA00022833"/>
    </source>
</evidence>
<comment type="catalytic activity">
    <reaction evidence="10 15">
        <text>2'-deoxycytidine + H2O + H(+) = 2'-deoxyuridine + NH4(+)</text>
        <dbReference type="Rhea" id="RHEA:13433"/>
        <dbReference type="ChEBI" id="CHEBI:15377"/>
        <dbReference type="ChEBI" id="CHEBI:15378"/>
        <dbReference type="ChEBI" id="CHEBI:15698"/>
        <dbReference type="ChEBI" id="CHEBI:16450"/>
        <dbReference type="ChEBI" id="CHEBI:28938"/>
        <dbReference type="EC" id="3.5.4.5"/>
    </reaction>
</comment>
<evidence type="ECO:0000256" key="9">
    <source>
        <dbReference type="ARBA" id="ARBA00032005"/>
    </source>
</evidence>
<feature type="binding site" evidence="14">
    <location>
        <position position="58"/>
    </location>
    <ligand>
        <name>Zn(2+)</name>
        <dbReference type="ChEBI" id="CHEBI:29105"/>
        <note>catalytic</note>
    </ligand>
</feature>
<dbReference type="SUPFAM" id="SSF53927">
    <property type="entry name" value="Cytidine deaminase-like"/>
    <property type="match status" value="1"/>
</dbReference>
<dbReference type="PANTHER" id="PTHR11644">
    <property type="entry name" value="CYTIDINE DEAMINASE"/>
    <property type="match status" value="1"/>
</dbReference>
<dbReference type="GO" id="GO:0072527">
    <property type="term" value="P:pyrimidine-containing compound metabolic process"/>
    <property type="evidence" value="ECO:0007669"/>
    <property type="project" value="UniProtKB-ARBA"/>
</dbReference>
<organism evidence="17 18">
    <name type="scientific">Alkalibacter rhizosphaerae</name>
    <dbReference type="NCBI Taxonomy" id="2815577"/>
    <lineage>
        <taxon>Bacteria</taxon>
        <taxon>Bacillati</taxon>
        <taxon>Bacillota</taxon>
        <taxon>Clostridia</taxon>
        <taxon>Eubacteriales</taxon>
        <taxon>Eubacteriaceae</taxon>
        <taxon>Alkalibacter</taxon>
    </lineage>
</organism>
<evidence type="ECO:0000256" key="13">
    <source>
        <dbReference type="PIRSR" id="PIRSR606262-2"/>
    </source>
</evidence>
<dbReference type="CDD" id="cd01283">
    <property type="entry name" value="cytidine_deaminase"/>
    <property type="match status" value="1"/>
</dbReference>
<feature type="active site" description="Proton donor" evidence="12">
    <location>
        <position position="60"/>
    </location>
</feature>
<dbReference type="PANTHER" id="PTHR11644:SF2">
    <property type="entry name" value="CYTIDINE DEAMINASE"/>
    <property type="match status" value="1"/>
</dbReference>
<name>A0A974XEI9_9FIRM</name>
<evidence type="ECO:0000256" key="12">
    <source>
        <dbReference type="PIRSR" id="PIRSR606262-1"/>
    </source>
</evidence>
<gene>
    <name evidence="17" type="ORF">J0B03_11495</name>
</gene>
<dbReference type="InterPro" id="IPR002125">
    <property type="entry name" value="CMP_dCMP_dom"/>
</dbReference>
<dbReference type="KEGG" id="alka:J0B03_11495"/>
<evidence type="ECO:0000256" key="2">
    <source>
        <dbReference type="ARBA" id="ARBA00003949"/>
    </source>
</evidence>
<keyword evidence="7 15" id="KW-0378">Hydrolase</keyword>
<feature type="binding site" evidence="13">
    <location>
        <begin position="47"/>
        <end position="53"/>
    </location>
    <ligand>
        <name>substrate</name>
    </ligand>
</feature>
<dbReference type="AlphaFoldDB" id="A0A974XEI9"/>
<feature type="domain" description="CMP/dCMP-type deaminase" evidence="16">
    <location>
        <begin position="6"/>
        <end position="132"/>
    </location>
</feature>
<proteinExistence type="inferred from homology"/>
<dbReference type="GO" id="GO:0005829">
    <property type="term" value="C:cytosol"/>
    <property type="evidence" value="ECO:0007669"/>
    <property type="project" value="TreeGrafter"/>
</dbReference>
<dbReference type="InterPro" id="IPR050202">
    <property type="entry name" value="Cyt/Deoxycyt_deaminase"/>
</dbReference>
<evidence type="ECO:0000256" key="1">
    <source>
        <dbReference type="ARBA" id="ARBA00001947"/>
    </source>
</evidence>
<evidence type="ECO:0000313" key="17">
    <source>
        <dbReference type="EMBL" id="QSX08397.1"/>
    </source>
</evidence>
<accession>A0A974XEI9</accession>
<dbReference type="GO" id="GO:0004126">
    <property type="term" value="F:cytidine deaminase activity"/>
    <property type="evidence" value="ECO:0007669"/>
    <property type="project" value="UniProtKB-UniRule"/>
</dbReference>
<sequence length="141" mass="15359">MDLLNGYEEDLLAAAKESKKKAYVPYSKFRVGAAVLAEDGKIFGGCNIENASYGATNCAERTAIFKSVSEGSVNIVALAIVGDNEDFIYPCGICRQVMAEFGEEIIVILENGEGKRKRHTLGELLPHSFTNKDLKEVPRGI</sequence>